<keyword evidence="6 8" id="KW-0342">GTP-binding</keyword>
<dbReference type="InterPro" id="IPR031166">
    <property type="entry name" value="G_ENGA"/>
</dbReference>
<keyword evidence="5 8" id="KW-0547">Nucleotide-binding</keyword>
<keyword evidence="3 8" id="KW-0690">Ribosome biogenesis</keyword>
<feature type="binding site" evidence="8">
    <location>
        <begin position="8"/>
        <end position="15"/>
    </location>
    <ligand>
        <name>GTP</name>
        <dbReference type="ChEBI" id="CHEBI:37565"/>
        <label>1</label>
    </ligand>
</feature>
<dbReference type="HOGENOM" id="CLU_016077_6_2_7"/>
<comment type="similarity">
    <text evidence="1 8 9 10">Belongs to the TRAFAC class TrmE-Era-EngA-EngB-Septin-like GTPase superfamily. EngA (Der) GTPase family.</text>
</comment>
<evidence type="ECO:0000256" key="4">
    <source>
        <dbReference type="ARBA" id="ARBA00022737"/>
    </source>
</evidence>
<dbReference type="CDD" id="cd01895">
    <property type="entry name" value="EngA2"/>
    <property type="match status" value="1"/>
</dbReference>
<dbReference type="NCBIfam" id="TIGR03594">
    <property type="entry name" value="GTPase_EngA"/>
    <property type="match status" value="1"/>
</dbReference>
<dbReference type="OrthoDB" id="9805918at2"/>
<evidence type="ECO:0000313" key="13">
    <source>
        <dbReference type="Proteomes" id="UP000007934"/>
    </source>
</evidence>
<accession>E7A8Y3</accession>
<dbReference type="GO" id="GO:0042254">
    <property type="term" value="P:ribosome biogenesis"/>
    <property type="evidence" value="ECO:0007669"/>
    <property type="project" value="UniProtKB-KW"/>
</dbReference>
<feature type="binding site" evidence="8">
    <location>
        <begin position="294"/>
        <end position="297"/>
    </location>
    <ligand>
        <name>GTP</name>
        <dbReference type="ChEBI" id="CHEBI:37565"/>
        <label>2</label>
    </ligand>
</feature>
<comment type="subunit">
    <text evidence="8">Associates with the 50S ribosomal subunit.</text>
</comment>
<dbReference type="Pfam" id="PF14714">
    <property type="entry name" value="KH_dom-like"/>
    <property type="match status" value="1"/>
</dbReference>
<dbReference type="InterPro" id="IPR015946">
    <property type="entry name" value="KH_dom-like_a/b"/>
</dbReference>
<keyword evidence="4 10" id="KW-0677">Repeat</keyword>
<feature type="binding site" evidence="8">
    <location>
        <begin position="230"/>
        <end position="234"/>
    </location>
    <ligand>
        <name>GTP</name>
        <dbReference type="ChEBI" id="CHEBI:37565"/>
        <label>2</label>
    </ligand>
</feature>
<dbReference type="GO" id="GO:0043022">
    <property type="term" value="F:ribosome binding"/>
    <property type="evidence" value="ECO:0007669"/>
    <property type="project" value="TreeGrafter"/>
</dbReference>
<dbReference type="PANTHER" id="PTHR43834">
    <property type="entry name" value="GTPASE DER"/>
    <property type="match status" value="1"/>
</dbReference>
<evidence type="ECO:0000256" key="5">
    <source>
        <dbReference type="ARBA" id="ARBA00022741"/>
    </source>
</evidence>
<comment type="function">
    <text evidence="8 10">GTPase that plays an essential role in the late steps of ribosome biogenesis.</text>
</comment>
<dbReference type="SUPFAM" id="SSF52540">
    <property type="entry name" value="P-loop containing nucleoside triphosphate hydrolases"/>
    <property type="match status" value="2"/>
</dbReference>
<dbReference type="STRING" id="936155.HFELIS_03350"/>
<proteinExistence type="inferred from homology"/>
<evidence type="ECO:0000256" key="9">
    <source>
        <dbReference type="PROSITE-ProRule" id="PRU01049"/>
    </source>
</evidence>
<dbReference type="HAMAP" id="MF_00195">
    <property type="entry name" value="GTPase_Der"/>
    <property type="match status" value="1"/>
</dbReference>
<dbReference type="Gene3D" id="3.30.300.20">
    <property type="match status" value="1"/>
</dbReference>
<dbReference type="InterPro" id="IPR006073">
    <property type="entry name" value="GTP-bd"/>
</dbReference>
<dbReference type="Pfam" id="PF01926">
    <property type="entry name" value="MMR_HSR1"/>
    <property type="match status" value="2"/>
</dbReference>
<dbReference type="NCBIfam" id="TIGR00231">
    <property type="entry name" value="small_GTP"/>
    <property type="match status" value="2"/>
</dbReference>
<dbReference type="Gene3D" id="3.40.50.300">
    <property type="entry name" value="P-loop containing nucleotide triphosphate hydrolases"/>
    <property type="match status" value="2"/>
</dbReference>
<dbReference type="CDD" id="cd01894">
    <property type="entry name" value="EngA1"/>
    <property type="match status" value="1"/>
</dbReference>
<evidence type="ECO:0000256" key="6">
    <source>
        <dbReference type="ARBA" id="ARBA00023134"/>
    </source>
</evidence>
<sequence>MRTIALVGRPNVGKSSLFNCLVKSRQAITSAFAGTTRDIRQGVVSLGGVFVQLLDTGGLDPGHALGTQITKHSLETIQKCDLVFYVVDGKQIPLDEDKNYFYRICQKVRNCFLIVNKIDNDQEAREAYSFSSFGAKAMFFVSASHNRGLQALIQATITQLNLQESPTQEISPLVSAIQVGIIGRVNVGKSSLLNALVQQERALVSEVAGTTIDPVDQHISHHGQEICFVDTAGLRQRSKIQGLEKYALDRTTKVLEQSQIAILVLDVSVPFVDLDEKIAALVDKHRLGVVVVFNKWDIRHANFEAIMESFKHKFKFLHYAPTITASALDKRHVEKIKDKILEVYAHFCKRISTSTLNQVIAEATQKHPLPSDHGKIVRIYYGTQFASCPPQIALVMNRPKALHFSYKRYLINVLRQKFGFLGTPIILSTRDKKSQ</sequence>
<feature type="binding site" evidence="8">
    <location>
        <begin position="116"/>
        <end position="119"/>
    </location>
    <ligand>
        <name>GTP</name>
        <dbReference type="ChEBI" id="CHEBI:37565"/>
        <label>1</label>
    </ligand>
</feature>
<name>E7A8Y3_HELFC</name>
<evidence type="ECO:0000313" key="12">
    <source>
        <dbReference type="EMBL" id="CBY82419.1"/>
    </source>
</evidence>
<dbReference type="PANTHER" id="PTHR43834:SF6">
    <property type="entry name" value="GTPASE DER"/>
    <property type="match status" value="1"/>
</dbReference>
<protein>
    <recommendedName>
        <fullName evidence="2 8">GTPase Der</fullName>
    </recommendedName>
    <alternativeName>
        <fullName evidence="7 8">GTP-binding protein EngA</fullName>
    </alternativeName>
</protein>
<reference evidence="12 13" key="1">
    <citation type="journal article" date="2011" name="Genome Biol. Evol.">
        <title>Comparative whole genome sequence analysis of the carcinogenic bacterial model pathogen Helicobacter felis.</title>
        <authorList>
            <person name="Arnold I.C."/>
            <person name="Zigova Z."/>
            <person name="Holden M."/>
            <person name="Lawley T.D."/>
            <person name="Rad R."/>
            <person name="Dougan G."/>
            <person name="Falkow S."/>
            <person name="Bentley S.D."/>
            <person name="Muller A."/>
        </authorList>
    </citation>
    <scope>NUCLEOTIDE SEQUENCE [LARGE SCALE GENOMIC DNA]</scope>
    <source>
        <strain evidence="13">ATCC 49179 / CCUG 28539 / NCTC 12436 / CS1</strain>
    </source>
</reference>
<evidence type="ECO:0000256" key="2">
    <source>
        <dbReference type="ARBA" id="ARBA00020953"/>
    </source>
</evidence>
<dbReference type="Proteomes" id="UP000007934">
    <property type="component" value="Chromosome"/>
</dbReference>
<feature type="binding site" evidence="8">
    <location>
        <begin position="183"/>
        <end position="190"/>
    </location>
    <ligand>
        <name>GTP</name>
        <dbReference type="ChEBI" id="CHEBI:37565"/>
        <label>2</label>
    </ligand>
</feature>
<dbReference type="InterPro" id="IPR027417">
    <property type="entry name" value="P-loop_NTPase"/>
</dbReference>
<dbReference type="InterPro" id="IPR032859">
    <property type="entry name" value="KH_dom-like"/>
</dbReference>
<dbReference type="GO" id="GO:0005525">
    <property type="term" value="F:GTP binding"/>
    <property type="evidence" value="ECO:0007669"/>
    <property type="project" value="UniProtKB-UniRule"/>
</dbReference>
<dbReference type="AlphaFoldDB" id="E7A8Y3"/>
<evidence type="ECO:0000256" key="8">
    <source>
        <dbReference type="HAMAP-Rule" id="MF_00195"/>
    </source>
</evidence>
<dbReference type="PRINTS" id="PR00326">
    <property type="entry name" value="GTP1OBG"/>
</dbReference>
<dbReference type="KEGG" id="hfe:HFELIS_03350"/>
<dbReference type="InterPro" id="IPR016484">
    <property type="entry name" value="GTPase_Der"/>
</dbReference>
<dbReference type="PROSITE" id="PS51712">
    <property type="entry name" value="G_ENGA"/>
    <property type="match status" value="1"/>
</dbReference>
<dbReference type="InterPro" id="IPR005225">
    <property type="entry name" value="Small_GTP-bd"/>
</dbReference>
<keyword evidence="13" id="KW-1185">Reference proteome</keyword>
<dbReference type="PIRSF" id="PIRSF006485">
    <property type="entry name" value="GTP-binding_EngA"/>
    <property type="match status" value="1"/>
</dbReference>
<dbReference type="FunFam" id="3.30.300.20:FF:000004">
    <property type="entry name" value="GTPase Der"/>
    <property type="match status" value="1"/>
</dbReference>
<feature type="binding site" evidence="8">
    <location>
        <begin position="55"/>
        <end position="59"/>
    </location>
    <ligand>
        <name>GTP</name>
        <dbReference type="ChEBI" id="CHEBI:37565"/>
        <label>1</label>
    </ligand>
</feature>
<dbReference type="eggNOG" id="COG1160">
    <property type="taxonomic scope" value="Bacteria"/>
</dbReference>
<evidence type="ECO:0000256" key="7">
    <source>
        <dbReference type="ARBA" id="ARBA00032345"/>
    </source>
</evidence>
<dbReference type="FunFam" id="3.40.50.300:FF:000494">
    <property type="entry name" value="tRNA modification GTPase MnmE"/>
    <property type="match status" value="1"/>
</dbReference>
<gene>
    <name evidence="8" type="primary">der</name>
    <name evidence="12" type="ordered locus">Hfelis_03350</name>
</gene>
<feature type="domain" description="EngA-type G" evidence="11">
    <location>
        <begin position="177"/>
        <end position="348"/>
    </location>
</feature>
<dbReference type="EMBL" id="FQ670179">
    <property type="protein sequence ID" value="CBY82419.1"/>
    <property type="molecule type" value="Genomic_DNA"/>
</dbReference>
<evidence type="ECO:0000256" key="10">
    <source>
        <dbReference type="RuleBase" id="RU004481"/>
    </source>
</evidence>
<evidence type="ECO:0000256" key="3">
    <source>
        <dbReference type="ARBA" id="ARBA00022517"/>
    </source>
</evidence>
<organism evidence="12 13">
    <name type="scientific">Helicobacter felis (strain ATCC 49179 / CCUG 28539 / NCTC 12436 / CS1)</name>
    <dbReference type="NCBI Taxonomy" id="936155"/>
    <lineage>
        <taxon>Bacteria</taxon>
        <taxon>Pseudomonadati</taxon>
        <taxon>Campylobacterota</taxon>
        <taxon>Epsilonproteobacteria</taxon>
        <taxon>Campylobacterales</taxon>
        <taxon>Helicobacteraceae</taxon>
        <taxon>Helicobacter</taxon>
    </lineage>
</organism>
<evidence type="ECO:0000259" key="11">
    <source>
        <dbReference type="PROSITE" id="PS51712"/>
    </source>
</evidence>
<evidence type="ECO:0000256" key="1">
    <source>
        <dbReference type="ARBA" id="ARBA00008279"/>
    </source>
</evidence>